<feature type="transmembrane region" description="Helical" evidence="7">
    <location>
        <begin position="176"/>
        <end position="200"/>
    </location>
</feature>
<dbReference type="CDD" id="cd06225">
    <property type="entry name" value="HAMP"/>
    <property type="match status" value="1"/>
</dbReference>
<dbReference type="PANTHER" id="PTHR32089:SF112">
    <property type="entry name" value="LYSOZYME-LIKE PROTEIN-RELATED"/>
    <property type="match status" value="1"/>
</dbReference>
<reference evidence="11" key="1">
    <citation type="journal article" date="2019" name="Int. J. Syst. Evol. Microbiol.">
        <title>The Global Catalogue of Microorganisms (GCM) 10K type strain sequencing project: providing services to taxonomists for standard genome sequencing and annotation.</title>
        <authorList>
            <consortium name="The Broad Institute Genomics Platform"/>
            <consortium name="The Broad Institute Genome Sequencing Center for Infectious Disease"/>
            <person name="Wu L."/>
            <person name="Ma J."/>
        </authorList>
    </citation>
    <scope>NUCLEOTIDE SEQUENCE [LARGE SCALE GENOMIC DNA]</scope>
    <source>
        <strain evidence="11">CCUG 57113</strain>
    </source>
</reference>
<dbReference type="Gene3D" id="6.10.340.10">
    <property type="match status" value="1"/>
</dbReference>
<feature type="domain" description="HAMP" evidence="9">
    <location>
        <begin position="201"/>
        <end position="254"/>
    </location>
</feature>
<keyword evidence="4 6" id="KW-0807">Transducer</keyword>
<dbReference type="Pfam" id="PF00672">
    <property type="entry name" value="HAMP"/>
    <property type="match status" value="1"/>
</dbReference>
<comment type="subcellular location">
    <subcellularLocation>
        <location evidence="1">Cell membrane</location>
    </subcellularLocation>
</comment>
<evidence type="ECO:0000259" key="9">
    <source>
        <dbReference type="PROSITE" id="PS50885"/>
    </source>
</evidence>
<dbReference type="PROSITE" id="PS50111">
    <property type="entry name" value="CHEMOTAXIS_TRANSDUC_2"/>
    <property type="match status" value="1"/>
</dbReference>
<dbReference type="SMART" id="SM00304">
    <property type="entry name" value="HAMP"/>
    <property type="match status" value="1"/>
</dbReference>
<dbReference type="EMBL" id="JBHSMH010000004">
    <property type="protein sequence ID" value="MFC5467389.1"/>
    <property type="molecule type" value="Genomic_DNA"/>
</dbReference>
<evidence type="ECO:0000256" key="4">
    <source>
        <dbReference type="ARBA" id="ARBA00023224"/>
    </source>
</evidence>
<protein>
    <submittedName>
        <fullName evidence="10">Methyl-accepting chemotaxis protein</fullName>
    </submittedName>
</protein>
<organism evidence="10 11">
    <name type="scientific">Cohnella suwonensis</name>
    <dbReference type="NCBI Taxonomy" id="696072"/>
    <lineage>
        <taxon>Bacteria</taxon>
        <taxon>Bacillati</taxon>
        <taxon>Bacillota</taxon>
        <taxon>Bacilli</taxon>
        <taxon>Bacillales</taxon>
        <taxon>Paenibacillaceae</taxon>
        <taxon>Cohnella</taxon>
    </lineage>
</organism>
<dbReference type="Gene3D" id="1.10.287.950">
    <property type="entry name" value="Methyl-accepting chemotaxis protein"/>
    <property type="match status" value="1"/>
</dbReference>
<feature type="domain" description="Methyl-accepting transducer" evidence="8">
    <location>
        <begin position="273"/>
        <end position="509"/>
    </location>
</feature>
<evidence type="ECO:0000256" key="7">
    <source>
        <dbReference type="SAM" id="Phobius"/>
    </source>
</evidence>
<evidence type="ECO:0000256" key="1">
    <source>
        <dbReference type="ARBA" id="ARBA00004236"/>
    </source>
</evidence>
<evidence type="ECO:0000313" key="11">
    <source>
        <dbReference type="Proteomes" id="UP001596105"/>
    </source>
</evidence>
<keyword evidence="7" id="KW-0812">Transmembrane</keyword>
<dbReference type="SUPFAM" id="SSF58104">
    <property type="entry name" value="Methyl-accepting chemotaxis protein (MCP) signaling domain"/>
    <property type="match status" value="1"/>
</dbReference>
<dbReference type="Pfam" id="PF00015">
    <property type="entry name" value="MCPsignal"/>
    <property type="match status" value="1"/>
</dbReference>
<feature type="transmembrane region" description="Helical" evidence="7">
    <location>
        <begin position="6"/>
        <end position="28"/>
    </location>
</feature>
<dbReference type="PROSITE" id="PS50885">
    <property type="entry name" value="HAMP"/>
    <property type="match status" value="1"/>
</dbReference>
<comment type="caution">
    <text evidence="10">The sequence shown here is derived from an EMBL/GenBank/DDBJ whole genome shotgun (WGS) entry which is preliminary data.</text>
</comment>
<evidence type="ECO:0000256" key="5">
    <source>
        <dbReference type="ARBA" id="ARBA00029447"/>
    </source>
</evidence>
<keyword evidence="7" id="KW-1133">Transmembrane helix</keyword>
<proteinExistence type="inferred from homology"/>
<accession>A0ABW0LNU7</accession>
<dbReference type="InterPro" id="IPR004089">
    <property type="entry name" value="MCPsignal_dom"/>
</dbReference>
<evidence type="ECO:0000256" key="2">
    <source>
        <dbReference type="ARBA" id="ARBA00022475"/>
    </source>
</evidence>
<dbReference type="CDD" id="cd11386">
    <property type="entry name" value="MCP_signal"/>
    <property type="match status" value="1"/>
</dbReference>
<keyword evidence="2" id="KW-1003">Cell membrane</keyword>
<sequence length="559" mass="60977">MKSLRWKLLLAFGIVLFLMLAVTLFTYVRIQQFNKIINETVKEDMHLLKDYETLRFNLSERIALTSGFLMTKDPTMMANYYKYAKESRAIEEKWSSNPMAADAVKLFGRSEEWGGMMQDDVYSLYAQGQQEEAIFNNNTTIKAKAEELKRGFGDLVVNKEKEMADKSLLIQRNGDSLVAVIWLITLAAIMLGALLAFWIAGRIVKPIGRVVERSKQIAQGNLSGEPLIITTKDEIALLVEATNAMAGNLRELIRDVRMNAEQIAAASEELTAGAEQTSQATEQVALITEEVADGADKQLSSVQESLKSVHAMSAEAEQMAARAQTVSDQAIRTARLAENGEQSIQSAIYKMNDIQETVSEISQVVISLGEHSKEIGKFVQIITDISSQTNLLALNAAVEAARAGESGRGFAVVAAEVRTLAEQSDQSAKNITGLVRAIQDQTMKTVRKVTDGTKVVESGLDTVMAAGTSFENIRHSITEVTQQIQEVSKAAKLMSAGTNELVDSFEDIAGIVDVTAAGTQNVSAAAEEQLATMQEISSSADSLARMSEDLLHMVGKFNA</sequence>
<comment type="similarity">
    <text evidence="5">Belongs to the methyl-accepting chemotaxis (MCP) protein family.</text>
</comment>
<evidence type="ECO:0000259" key="8">
    <source>
        <dbReference type="PROSITE" id="PS50111"/>
    </source>
</evidence>
<gene>
    <name evidence="10" type="ORF">ACFPPD_01580</name>
</gene>
<dbReference type="RefSeq" id="WP_209747307.1">
    <property type="nucleotide sequence ID" value="NZ_JBHSMH010000004.1"/>
</dbReference>
<evidence type="ECO:0000256" key="3">
    <source>
        <dbReference type="ARBA" id="ARBA00023136"/>
    </source>
</evidence>
<dbReference type="PANTHER" id="PTHR32089">
    <property type="entry name" value="METHYL-ACCEPTING CHEMOTAXIS PROTEIN MCPB"/>
    <property type="match status" value="1"/>
</dbReference>
<keyword evidence="3 7" id="KW-0472">Membrane</keyword>
<dbReference type="InterPro" id="IPR003660">
    <property type="entry name" value="HAMP_dom"/>
</dbReference>
<keyword evidence="11" id="KW-1185">Reference proteome</keyword>
<name>A0ABW0LNU7_9BACL</name>
<evidence type="ECO:0000313" key="10">
    <source>
        <dbReference type="EMBL" id="MFC5467389.1"/>
    </source>
</evidence>
<dbReference type="SMART" id="SM00283">
    <property type="entry name" value="MA"/>
    <property type="match status" value="1"/>
</dbReference>
<dbReference type="Proteomes" id="UP001596105">
    <property type="component" value="Unassembled WGS sequence"/>
</dbReference>
<evidence type="ECO:0000256" key="6">
    <source>
        <dbReference type="PROSITE-ProRule" id="PRU00284"/>
    </source>
</evidence>